<dbReference type="AlphaFoldDB" id="A0A445E2H4"/>
<feature type="compositionally biased region" description="Acidic residues" evidence="1">
    <location>
        <begin position="468"/>
        <end position="478"/>
    </location>
</feature>
<evidence type="ECO:0000256" key="1">
    <source>
        <dbReference type="SAM" id="MobiDB-lite"/>
    </source>
</evidence>
<dbReference type="Pfam" id="PF26130">
    <property type="entry name" value="PB1-like"/>
    <property type="match status" value="1"/>
</dbReference>
<feature type="compositionally biased region" description="Low complexity" evidence="1">
    <location>
        <begin position="431"/>
        <end position="440"/>
    </location>
</feature>
<feature type="region of interest" description="Disordered" evidence="1">
    <location>
        <begin position="419"/>
        <end position="614"/>
    </location>
</feature>
<accession>A0A445E2H4</accession>
<dbReference type="InterPro" id="IPR058594">
    <property type="entry name" value="PB1-like_dom_pln"/>
</dbReference>
<keyword evidence="4" id="KW-1185">Reference proteome</keyword>
<feature type="compositionally biased region" description="Basic and acidic residues" evidence="1">
    <location>
        <begin position="387"/>
        <end position="399"/>
    </location>
</feature>
<feature type="region of interest" description="Disordered" evidence="1">
    <location>
        <begin position="174"/>
        <end position="327"/>
    </location>
</feature>
<sequence length="614" mass="67704">MVTTTHITIIIHHRGRLERGSDGKLCYAEGEITEVERVNVDTLNGFFISDLLKDIGYPIISDFYWRQPGMEIEGGLRLLRLDMDVVKMYEAAVENGHKIELYTEHPISQADVVDTNEEAGVQAPDQVNVTPSRKRRKVCVRRTPTPKKATGPRRMLHLEGVHTKAQITEETHGIEKAQPDASPNQSVPAAPNTVNVSEESATPNTVPAPSIPLDNNAQPKSPTYTEPPSTSDDPKDEFLTQYVPLPQNQPSSQAMPEPHPTPPPNTPSTNPSATVNAPETQNNNTEEGTRGSRRKQIRRSTKRPLPTGQTFIPNADPNQPPSVFIPVDGGEYSDYETGVHCYESEGLHSIGIQPVPSQEYWEKGNHYPLLPPVYRKPIGRPTKKRDARRDGPRENPDPHRAKRRYGPIKCTYCLKTGHNSRGCDKKKEAMASGGAASGSGRQHQGPAVRSEGMGVDDHDEDAAREQEMYWEETLEAADAEASASDSPSVNVDDLNCVNPSEEPMAARPPPSNSSTAYVPPRPIIKPTMSKRPIRRRNIKRPPPSQPSPLRPAPPQPTPITPTTPQPSVVRPTSPTNQPPPRVTRQTMHAATRGTTTRFMQFMPTPPSTIQTPGR</sequence>
<feature type="domain" description="PB1-like" evidence="2">
    <location>
        <begin position="4"/>
        <end position="105"/>
    </location>
</feature>
<feature type="compositionally biased region" description="Polar residues" evidence="1">
    <location>
        <begin position="583"/>
        <end position="598"/>
    </location>
</feature>
<evidence type="ECO:0000259" key="2">
    <source>
        <dbReference type="Pfam" id="PF26130"/>
    </source>
</evidence>
<name>A0A445E2H4_ARAHY</name>
<comment type="caution">
    <text evidence="3">The sequence shown here is derived from an EMBL/GenBank/DDBJ whole genome shotgun (WGS) entry which is preliminary data.</text>
</comment>
<gene>
    <name evidence="3" type="ORF">Ahy_A03g016176</name>
</gene>
<feature type="region of interest" description="Disordered" evidence="1">
    <location>
        <begin position="371"/>
        <end position="403"/>
    </location>
</feature>
<organism evidence="3 4">
    <name type="scientific">Arachis hypogaea</name>
    <name type="common">Peanut</name>
    <dbReference type="NCBI Taxonomy" id="3818"/>
    <lineage>
        <taxon>Eukaryota</taxon>
        <taxon>Viridiplantae</taxon>
        <taxon>Streptophyta</taxon>
        <taxon>Embryophyta</taxon>
        <taxon>Tracheophyta</taxon>
        <taxon>Spermatophyta</taxon>
        <taxon>Magnoliopsida</taxon>
        <taxon>eudicotyledons</taxon>
        <taxon>Gunneridae</taxon>
        <taxon>Pentapetalae</taxon>
        <taxon>rosids</taxon>
        <taxon>fabids</taxon>
        <taxon>Fabales</taxon>
        <taxon>Fabaceae</taxon>
        <taxon>Papilionoideae</taxon>
        <taxon>50 kb inversion clade</taxon>
        <taxon>dalbergioids sensu lato</taxon>
        <taxon>Dalbergieae</taxon>
        <taxon>Pterocarpus clade</taxon>
        <taxon>Arachis</taxon>
    </lineage>
</organism>
<feature type="compositionally biased region" description="Polar residues" evidence="1">
    <location>
        <begin position="275"/>
        <end position="286"/>
    </location>
</feature>
<feature type="compositionally biased region" description="Basic residues" evidence="1">
    <location>
        <begin position="291"/>
        <end position="302"/>
    </location>
</feature>
<evidence type="ECO:0000313" key="3">
    <source>
        <dbReference type="EMBL" id="RYR69621.1"/>
    </source>
</evidence>
<evidence type="ECO:0000313" key="4">
    <source>
        <dbReference type="Proteomes" id="UP000289738"/>
    </source>
</evidence>
<feature type="compositionally biased region" description="Pro residues" evidence="1">
    <location>
        <begin position="540"/>
        <end position="564"/>
    </location>
</feature>
<dbReference type="Proteomes" id="UP000289738">
    <property type="component" value="Chromosome A03"/>
</dbReference>
<protein>
    <recommendedName>
        <fullName evidence="2">PB1-like domain-containing protein</fullName>
    </recommendedName>
</protein>
<dbReference type="EMBL" id="SDMP01000003">
    <property type="protein sequence ID" value="RYR69621.1"/>
    <property type="molecule type" value="Genomic_DNA"/>
</dbReference>
<feature type="compositionally biased region" description="Basic residues" evidence="1">
    <location>
        <begin position="377"/>
        <end position="386"/>
    </location>
</feature>
<feature type="compositionally biased region" description="Polar residues" evidence="1">
    <location>
        <begin position="181"/>
        <end position="231"/>
    </location>
</feature>
<reference evidence="3 4" key="1">
    <citation type="submission" date="2019-01" db="EMBL/GenBank/DDBJ databases">
        <title>Sequencing of cultivated peanut Arachis hypogaea provides insights into genome evolution and oil improvement.</title>
        <authorList>
            <person name="Chen X."/>
        </authorList>
    </citation>
    <scope>NUCLEOTIDE SEQUENCE [LARGE SCALE GENOMIC DNA]</scope>
    <source>
        <strain evidence="4">cv. Fuhuasheng</strain>
        <tissue evidence="3">Leaves</tissue>
    </source>
</reference>
<feature type="compositionally biased region" description="Pro residues" evidence="1">
    <location>
        <begin position="257"/>
        <end position="266"/>
    </location>
</feature>
<feature type="region of interest" description="Disordered" evidence="1">
    <location>
        <begin position="131"/>
        <end position="152"/>
    </location>
</feature>
<proteinExistence type="predicted"/>